<dbReference type="InterPro" id="IPR019888">
    <property type="entry name" value="Tscrpt_reg_AsnC-like"/>
</dbReference>
<dbReference type="InterPro" id="IPR000485">
    <property type="entry name" value="AsnC-type_HTH_dom"/>
</dbReference>
<name>A0A7W5CJV6_9MICO</name>
<dbReference type="SUPFAM" id="SSF54909">
    <property type="entry name" value="Dimeric alpha+beta barrel"/>
    <property type="match status" value="1"/>
</dbReference>
<dbReference type="GO" id="GO:0043565">
    <property type="term" value="F:sequence-specific DNA binding"/>
    <property type="evidence" value="ECO:0007669"/>
    <property type="project" value="InterPro"/>
</dbReference>
<evidence type="ECO:0000259" key="4">
    <source>
        <dbReference type="PROSITE" id="PS50956"/>
    </source>
</evidence>
<evidence type="ECO:0000313" key="6">
    <source>
        <dbReference type="Proteomes" id="UP000543579"/>
    </source>
</evidence>
<dbReference type="AlphaFoldDB" id="A0A7W5CJV6"/>
<dbReference type="InterPro" id="IPR011008">
    <property type="entry name" value="Dimeric_a/b-barrel"/>
</dbReference>
<dbReference type="InterPro" id="IPR011991">
    <property type="entry name" value="ArsR-like_HTH"/>
</dbReference>
<dbReference type="PANTHER" id="PTHR30154:SF34">
    <property type="entry name" value="TRANSCRIPTIONAL REGULATOR AZLB"/>
    <property type="match status" value="1"/>
</dbReference>
<comment type="caution">
    <text evidence="5">The sequence shown here is derived from an EMBL/GenBank/DDBJ whole genome shotgun (WGS) entry which is preliminary data.</text>
</comment>
<dbReference type="SUPFAM" id="SSF46785">
    <property type="entry name" value="Winged helix' DNA-binding domain"/>
    <property type="match status" value="1"/>
</dbReference>
<evidence type="ECO:0000256" key="2">
    <source>
        <dbReference type="ARBA" id="ARBA00023125"/>
    </source>
</evidence>
<dbReference type="Gene3D" id="3.30.70.920">
    <property type="match status" value="1"/>
</dbReference>
<dbReference type="Gene3D" id="1.10.10.10">
    <property type="entry name" value="Winged helix-like DNA-binding domain superfamily/Winged helix DNA-binding domain"/>
    <property type="match status" value="1"/>
</dbReference>
<evidence type="ECO:0000313" key="5">
    <source>
        <dbReference type="EMBL" id="MBB3159013.1"/>
    </source>
</evidence>
<dbReference type="InterPro" id="IPR019885">
    <property type="entry name" value="Tscrpt_reg_HTH_AsnC-type_CS"/>
</dbReference>
<organism evidence="5 6">
    <name type="scientific">Microbacterium proteolyticum</name>
    <dbReference type="NCBI Taxonomy" id="1572644"/>
    <lineage>
        <taxon>Bacteria</taxon>
        <taxon>Bacillati</taxon>
        <taxon>Actinomycetota</taxon>
        <taxon>Actinomycetes</taxon>
        <taxon>Micrococcales</taxon>
        <taxon>Microbacteriaceae</taxon>
        <taxon>Microbacterium</taxon>
    </lineage>
</organism>
<dbReference type="CDD" id="cd00090">
    <property type="entry name" value="HTH_ARSR"/>
    <property type="match status" value="1"/>
</dbReference>
<reference evidence="5 6" key="1">
    <citation type="submission" date="2020-08" db="EMBL/GenBank/DDBJ databases">
        <title>Genomic Encyclopedia of Type Strains, Phase III (KMG-III): the genomes of soil and plant-associated and newly described type strains.</title>
        <authorList>
            <person name="Whitman W."/>
        </authorList>
    </citation>
    <scope>NUCLEOTIDE SEQUENCE [LARGE SCALE GENOMIC DNA]</scope>
    <source>
        <strain evidence="5 6">CECT 8356</strain>
    </source>
</reference>
<dbReference type="FunFam" id="1.10.10.10:FF:000186">
    <property type="entry name" value="AsnC family transcriptional regulator"/>
    <property type="match status" value="1"/>
</dbReference>
<gene>
    <name evidence="5" type="ORF">FHS07_002731</name>
</gene>
<dbReference type="Proteomes" id="UP000543579">
    <property type="component" value="Unassembled WGS sequence"/>
</dbReference>
<dbReference type="PANTHER" id="PTHR30154">
    <property type="entry name" value="LEUCINE-RESPONSIVE REGULATORY PROTEIN"/>
    <property type="match status" value="1"/>
</dbReference>
<dbReference type="PROSITE" id="PS50956">
    <property type="entry name" value="HTH_ASNC_2"/>
    <property type="match status" value="1"/>
</dbReference>
<dbReference type="Pfam" id="PF13412">
    <property type="entry name" value="HTH_24"/>
    <property type="match status" value="1"/>
</dbReference>
<dbReference type="EMBL" id="JACHXY010000003">
    <property type="protein sequence ID" value="MBB3159013.1"/>
    <property type="molecule type" value="Genomic_DNA"/>
</dbReference>
<dbReference type="Pfam" id="PF01037">
    <property type="entry name" value="AsnC_trans_reg"/>
    <property type="match status" value="1"/>
</dbReference>
<sequence>MDGLDAIDRLILTELQRDGRLTNQELADRVGLSPSPCLRRVRRLEDAGVISGYRAVVSPKAVDLEITAFVRLRLASHEGSTVDAVEERLRAIPWIVEAHLLAGDWDYLVRVVTPSFDEYERLLREHLRAIPALSSIDTTFAFGVTKPLSPLPVHRDVSYRAP</sequence>
<dbReference type="RefSeq" id="WP_183420418.1">
    <property type="nucleotide sequence ID" value="NZ_JACHXY010000003.1"/>
</dbReference>
<feature type="domain" description="HTH asnC-type" evidence="4">
    <location>
        <begin position="4"/>
        <end position="65"/>
    </location>
</feature>
<dbReference type="GO" id="GO:0005829">
    <property type="term" value="C:cytosol"/>
    <property type="evidence" value="ECO:0007669"/>
    <property type="project" value="TreeGrafter"/>
</dbReference>
<dbReference type="SMART" id="SM00344">
    <property type="entry name" value="HTH_ASNC"/>
    <property type="match status" value="1"/>
</dbReference>
<keyword evidence="3" id="KW-0804">Transcription</keyword>
<protein>
    <submittedName>
        <fullName evidence="5">DNA-binding Lrp family transcriptional regulator</fullName>
    </submittedName>
</protein>
<accession>A0A7W5CJV6</accession>
<dbReference type="InterPro" id="IPR036388">
    <property type="entry name" value="WH-like_DNA-bd_sf"/>
</dbReference>
<dbReference type="InterPro" id="IPR019887">
    <property type="entry name" value="Tscrpt_reg_AsnC/Lrp_C"/>
</dbReference>
<keyword evidence="1" id="KW-0805">Transcription regulation</keyword>
<dbReference type="PRINTS" id="PR00033">
    <property type="entry name" value="HTHASNC"/>
</dbReference>
<keyword evidence="2 5" id="KW-0238">DNA-binding</keyword>
<evidence type="ECO:0000256" key="1">
    <source>
        <dbReference type="ARBA" id="ARBA00023015"/>
    </source>
</evidence>
<dbReference type="PROSITE" id="PS00519">
    <property type="entry name" value="HTH_ASNC_1"/>
    <property type="match status" value="1"/>
</dbReference>
<evidence type="ECO:0000256" key="3">
    <source>
        <dbReference type="ARBA" id="ARBA00023163"/>
    </source>
</evidence>
<dbReference type="InterPro" id="IPR036390">
    <property type="entry name" value="WH_DNA-bd_sf"/>
</dbReference>
<proteinExistence type="predicted"/>
<dbReference type="GO" id="GO:0043200">
    <property type="term" value="P:response to amino acid"/>
    <property type="evidence" value="ECO:0007669"/>
    <property type="project" value="TreeGrafter"/>
</dbReference>